<dbReference type="AlphaFoldDB" id="A0A0K1PXN1"/>
<organism evidence="2 3">
    <name type="scientific">Labilithrix luteola</name>
    <dbReference type="NCBI Taxonomy" id="1391654"/>
    <lineage>
        <taxon>Bacteria</taxon>
        <taxon>Pseudomonadati</taxon>
        <taxon>Myxococcota</taxon>
        <taxon>Polyangia</taxon>
        <taxon>Polyangiales</taxon>
        <taxon>Labilitrichaceae</taxon>
        <taxon>Labilithrix</taxon>
    </lineage>
</organism>
<dbReference type="Proteomes" id="UP000064967">
    <property type="component" value="Chromosome"/>
</dbReference>
<protein>
    <submittedName>
        <fullName evidence="2">Uncharacterized protein</fullName>
    </submittedName>
</protein>
<dbReference type="EMBL" id="CP012333">
    <property type="protein sequence ID" value="AKU98262.1"/>
    <property type="molecule type" value="Genomic_DNA"/>
</dbReference>
<dbReference type="KEGG" id="llu:AKJ09_04926"/>
<sequence length="101" mass="10395">MLGRSFMIGALSENAEFDIHTNEDSPCTGSRARLAGSLVVSRDYLIASSVVVGFAMVALGIYFGLAHRETASARSSEITVNALNATKPTAATAASAAGSSR</sequence>
<reference evidence="2 3" key="1">
    <citation type="submission" date="2015-08" db="EMBL/GenBank/DDBJ databases">
        <authorList>
            <person name="Babu N.S."/>
            <person name="Beckwith C.J."/>
            <person name="Beseler K.G."/>
            <person name="Brison A."/>
            <person name="Carone J.V."/>
            <person name="Caskin T.P."/>
            <person name="Diamond M."/>
            <person name="Durham M.E."/>
            <person name="Foxe J.M."/>
            <person name="Go M."/>
            <person name="Henderson B.A."/>
            <person name="Jones I.B."/>
            <person name="McGettigan J.A."/>
            <person name="Micheletti S.J."/>
            <person name="Nasrallah M.E."/>
            <person name="Ortiz D."/>
            <person name="Piller C.R."/>
            <person name="Privatt S.R."/>
            <person name="Schneider S.L."/>
            <person name="Sharp S."/>
            <person name="Smith T.C."/>
            <person name="Stanton J.D."/>
            <person name="Ullery H.E."/>
            <person name="Wilson R.J."/>
            <person name="Serrano M.G."/>
            <person name="Buck G."/>
            <person name="Lee V."/>
            <person name="Wang Y."/>
            <person name="Carvalho R."/>
            <person name="Voegtly L."/>
            <person name="Shi R."/>
            <person name="Duckworth R."/>
            <person name="Johnson A."/>
            <person name="Loviza R."/>
            <person name="Walstead R."/>
            <person name="Shah Z."/>
            <person name="Kiflezghi M."/>
            <person name="Wade K."/>
            <person name="Ball S.L."/>
            <person name="Bradley K.W."/>
            <person name="Asai D.J."/>
            <person name="Bowman C.A."/>
            <person name="Russell D.A."/>
            <person name="Pope W.H."/>
            <person name="Jacobs-Sera D."/>
            <person name="Hendrix R.W."/>
            <person name="Hatfull G.F."/>
        </authorList>
    </citation>
    <scope>NUCLEOTIDE SEQUENCE [LARGE SCALE GENOMIC DNA]</scope>
    <source>
        <strain evidence="2 3">DSM 27648</strain>
    </source>
</reference>
<gene>
    <name evidence="2" type="ORF">AKJ09_04926</name>
</gene>
<evidence type="ECO:0000313" key="2">
    <source>
        <dbReference type="EMBL" id="AKU98262.1"/>
    </source>
</evidence>
<keyword evidence="1" id="KW-0812">Transmembrane</keyword>
<dbReference type="STRING" id="1391654.AKJ09_04926"/>
<accession>A0A0K1PXN1</accession>
<name>A0A0K1PXN1_9BACT</name>
<proteinExistence type="predicted"/>
<keyword evidence="3" id="KW-1185">Reference proteome</keyword>
<feature type="transmembrane region" description="Helical" evidence="1">
    <location>
        <begin position="44"/>
        <end position="65"/>
    </location>
</feature>
<keyword evidence="1" id="KW-0472">Membrane</keyword>
<keyword evidence="1" id="KW-1133">Transmembrane helix</keyword>
<evidence type="ECO:0000313" key="3">
    <source>
        <dbReference type="Proteomes" id="UP000064967"/>
    </source>
</evidence>
<evidence type="ECO:0000256" key="1">
    <source>
        <dbReference type="SAM" id="Phobius"/>
    </source>
</evidence>